<dbReference type="InterPro" id="IPR042100">
    <property type="entry name" value="Bug_dom1"/>
</dbReference>
<dbReference type="Pfam" id="PF03401">
    <property type="entry name" value="TctC"/>
    <property type="match status" value="1"/>
</dbReference>
<reference evidence="3" key="1">
    <citation type="submission" date="2021-01" db="EMBL/GenBank/DDBJ databases">
        <title>Ramlibacter sp. strain AW1 16S ribosomal RNA gene Genome sequencing and assembly.</title>
        <authorList>
            <person name="Kang M."/>
        </authorList>
    </citation>
    <scope>NUCLEOTIDE SEQUENCE</scope>
    <source>
        <strain evidence="3">AW1</strain>
    </source>
</reference>
<dbReference type="PIRSF" id="PIRSF017082">
    <property type="entry name" value="YflP"/>
    <property type="match status" value="1"/>
</dbReference>
<evidence type="ECO:0000256" key="1">
    <source>
        <dbReference type="ARBA" id="ARBA00006987"/>
    </source>
</evidence>
<keyword evidence="4" id="KW-1185">Reference proteome</keyword>
<name>A0A936ZSH3_9BURK</name>
<comment type="similarity">
    <text evidence="1">Belongs to the UPF0065 (bug) family.</text>
</comment>
<feature type="chain" id="PRO_5036698832" evidence="2">
    <location>
        <begin position="25"/>
        <end position="322"/>
    </location>
</feature>
<dbReference type="Proteomes" id="UP000613011">
    <property type="component" value="Unassembled WGS sequence"/>
</dbReference>
<organism evidence="3 4">
    <name type="scientific">Ramlibacter aurantiacus</name>
    <dbReference type="NCBI Taxonomy" id="2801330"/>
    <lineage>
        <taxon>Bacteria</taxon>
        <taxon>Pseudomonadati</taxon>
        <taxon>Pseudomonadota</taxon>
        <taxon>Betaproteobacteria</taxon>
        <taxon>Burkholderiales</taxon>
        <taxon>Comamonadaceae</taxon>
        <taxon>Ramlibacter</taxon>
    </lineage>
</organism>
<comment type="caution">
    <text evidence="3">The sequence shown here is derived from an EMBL/GenBank/DDBJ whole genome shotgun (WGS) entry which is preliminary data.</text>
</comment>
<evidence type="ECO:0000313" key="3">
    <source>
        <dbReference type="EMBL" id="MBL0422643.1"/>
    </source>
</evidence>
<gene>
    <name evidence="3" type="ORF">JI739_20080</name>
</gene>
<dbReference type="RefSeq" id="WP_201685760.1">
    <property type="nucleotide sequence ID" value="NZ_JAEQNA010000009.1"/>
</dbReference>
<keyword evidence="2" id="KW-0732">Signal</keyword>
<dbReference type="CDD" id="cd13578">
    <property type="entry name" value="PBP2_Bug27"/>
    <property type="match status" value="1"/>
</dbReference>
<dbReference type="AlphaFoldDB" id="A0A936ZSH3"/>
<dbReference type="InterPro" id="IPR005064">
    <property type="entry name" value="BUG"/>
</dbReference>
<dbReference type="PANTHER" id="PTHR42928:SF5">
    <property type="entry name" value="BLR1237 PROTEIN"/>
    <property type="match status" value="1"/>
</dbReference>
<dbReference type="Gene3D" id="3.40.190.150">
    <property type="entry name" value="Bordetella uptake gene, domain 1"/>
    <property type="match status" value="1"/>
</dbReference>
<proteinExistence type="inferred from homology"/>
<dbReference type="EMBL" id="JAEQNA010000009">
    <property type="protein sequence ID" value="MBL0422643.1"/>
    <property type="molecule type" value="Genomic_DNA"/>
</dbReference>
<evidence type="ECO:0000313" key="4">
    <source>
        <dbReference type="Proteomes" id="UP000613011"/>
    </source>
</evidence>
<dbReference type="Gene3D" id="3.40.190.10">
    <property type="entry name" value="Periplasmic binding protein-like II"/>
    <property type="match status" value="1"/>
</dbReference>
<evidence type="ECO:0000256" key="2">
    <source>
        <dbReference type="SAM" id="SignalP"/>
    </source>
</evidence>
<protein>
    <submittedName>
        <fullName evidence="3">Tripartite tricarboxylate transporter substrate binding protein</fullName>
    </submittedName>
</protein>
<accession>A0A936ZSH3</accession>
<dbReference type="SUPFAM" id="SSF53850">
    <property type="entry name" value="Periplasmic binding protein-like II"/>
    <property type="match status" value="1"/>
</dbReference>
<sequence>MQRRLCLTIAAALLPLSIGTAAIAQEYPTRPITLVAPFSAGGALDLIARAMAEKLGTQFGQSVVVDNKAGAAGMIGTAHVARSAPDGYSLVLGATTTHGINPVLYKKMQYDVLKDFEPVSLIATIPHMIVVHPDLPVSNMQELIKLGRTKPLNFGSAGTGSPHHLAGELLKSQFNLKAEHIPYKGSAPAMLAVMSGELQFMSVEVTAAMPHIKAGKLKPIAVASAQRVPGLDLPTFAEQGVPNFEVTAWYAIFAPKNTPRPVVDKLSRALARAVSEEDVKARFAGLGATPVGSTPAQLDKWVRDELARWSQAVKVSGTPLVE</sequence>
<dbReference type="PANTHER" id="PTHR42928">
    <property type="entry name" value="TRICARBOXYLATE-BINDING PROTEIN"/>
    <property type="match status" value="1"/>
</dbReference>
<feature type="signal peptide" evidence="2">
    <location>
        <begin position="1"/>
        <end position="24"/>
    </location>
</feature>